<organism evidence="1 2">
    <name type="scientific">Deinococcus xinjiangensis</name>
    <dbReference type="NCBI Taxonomy" id="457454"/>
    <lineage>
        <taxon>Bacteria</taxon>
        <taxon>Thermotogati</taxon>
        <taxon>Deinococcota</taxon>
        <taxon>Deinococci</taxon>
        <taxon>Deinococcales</taxon>
        <taxon>Deinococcaceae</taxon>
        <taxon>Deinococcus</taxon>
    </lineage>
</organism>
<gene>
    <name evidence="1" type="primary">mazF_1</name>
    <name evidence="1" type="ORF">Dxin01_00590</name>
</gene>
<dbReference type="InterPro" id="IPR011067">
    <property type="entry name" value="Plasmid_toxin/cell-grow_inhib"/>
</dbReference>
<dbReference type="PANTHER" id="PTHR33988:SF3">
    <property type="entry name" value="ENDORIBONUCLEASE TOXIN CHPB-RELATED"/>
    <property type="match status" value="1"/>
</dbReference>
<dbReference type="RefSeq" id="WP_353540841.1">
    <property type="nucleotide sequence ID" value="NZ_BAABRN010000004.1"/>
</dbReference>
<dbReference type="EMBL" id="BAABRN010000004">
    <property type="protein sequence ID" value="GAA5500862.1"/>
    <property type="molecule type" value="Genomic_DNA"/>
</dbReference>
<dbReference type="Proteomes" id="UP001458946">
    <property type="component" value="Unassembled WGS sequence"/>
</dbReference>
<protein>
    <submittedName>
        <fullName evidence="1">Endoribonuclease toxin MazF</fullName>
    </submittedName>
</protein>
<dbReference type="Gene3D" id="2.30.30.110">
    <property type="match status" value="1"/>
</dbReference>
<keyword evidence="2" id="KW-1185">Reference proteome</keyword>
<accession>A0ABP9V6G8</accession>
<sequence>MSAPARGALVWTTFDPSLGHEQGGRRPALVISNTRYNAQTGLMICLPVTSRVKGYSSEIMLSQGLTIAGVVLTSHVYTMAWEARKTEHIEFVPDEVLVAVLQRLAAIILQ</sequence>
<evidence type="ECO:0000313" key="2">
    <source>
        <dbReference type="Proteomes" id="UP001458946"/>
    </source>
</evidence>
<reference evidence="1 2" key="1">
    <citation type="submission" date="2024-02" db="EMBL/GenBank/DDBJ databases">
        <title>Deinococcus xinjiangensis NBRC 107630.</title>
        <authorList>
            <person name="Ichikawa N."/>
            <person name="Katano-Makiyama Y."/>
            <person name="Hidaka K."/>
        </authorList>
    </citation>
    <scope>NUCLEOTIDE SEQUENCE [LARGE SCALE GENOMIC DNA]</scope>
    <source>
        <strain evidence="1 2">NBRC 107630</strain>
    </source>
</reference>
<proteinExistence type="predicted"/>
<name>A0ABP9V6G8_9DEIO</name>
<evidence type="ECO:0000313" key="1">
    <source>
        <dbReference type="EMBL" id="GAA5500862.1"/>
    </source>
</evidence>
<dbReference type="PANTHER" id="PTHR33988">
    <property type="entry name" value="ENDORIBONUCLEASE MAZF-RELATED"/>
    <property type="match status" value="1"/>
</dbReference>
<comment type="caution">
    <text evidence="1">The sequence shown here is derived from an EMBL/GenBank/DDBJ whole genome shotgun (WGS) entry which is preliminary data.</text>
</comment>
<dbReference type="Pfam" id="PF02452">
    <property type="entry name" value="PemK_toxin"/>
    <property type="match status" value="1"/>
</dbReference>
<dbReference type="SUPFAM" id="SSF50118">
    <property type="entry name" value="Cell growth inhibitor/plasmid maintenance toxic component"/>
    <property type="match status" value="1"/>
</dbReference>
<dbReference type="InterPro" id="IPR003477">
    <property type="entry name" value="PemK-like"/>
</dbReference>